<dbReference type="InterPro" id="IPR018214">
    <property type="entry name" value="GluRdtase_CS"/>
</dbReference>
<dbReference type="InterPro" id="IPR036343">
    <property type="entry name" value="GluRdtase_N_sf"/>
</dbReference>
<evidence type="ECO:0000313" key="14">
    <source>
        <dbReference type="Proteomes" id="UP001259982"/>
    </source>
</evidence>
<evidence type="ECO:0000256" key="6">
    <source>
        <dbReference type="ARBA" id="ARBA00023244"/>
    </source>
</evidence>
<keyword evidence="5 8" id="KW-0560">Oxidoreductase</keyword>
<dbReference type="EC" id="1.2.1.70" evidence="3 8"/>
<evidence type="ECO:0000256" key="5">
    <source>
        <dbReference type="ARBA" id="ARBA00023002"/>
    </source>
</evidence>
<dbReference type="Gene3D" id="3.40.50.720">
    <property type="entry name" value="NAD(P)-binding Rossmann-like Domain"/>
    <property type="match status" value="1"/>
</dbReference>
<dbReference type="Gene3D" id="3.30.460.30">
    <property type="entry name" value="Glutamyl-tRNA reductase, N-terminal domain"/>
    <property type="match status" value="1"/>
</dbReference>
<feature type="binding site" evidence="8">
    <location>
        <begin position="112"/>
        <end position="114"/>
    </location>
    <ligand>
        <name>substrate</name>
    </ligand>
</feature>
<dbReference type="Pfam" id="PF05201">
    <property type="entry name" value="GlutR_N"/>
    <property type="match status" value="1"/>
</dbReference>
<evidence type="ECO:0000256" key="7">
    <source>
        <dbReference type="ARBA" id="ARBA00047464"/>
    </source>
</evidence>
<feature type="binding site" evidence="8">
    <location>
        <begin position="49"/>
        <end position="52"/>
    </location>
    <ligand>
        <name>substrate</name>
    </ligand>
</feature>
<dbReference type="PIRSF" id="PIRSF000445">
    <property type="entry name" value="4pyrrol_synth_GluRdtase"/>
    <property type="match status" value="1"/>
</dbReference>
<sequence>MTLITVGLNHNTAPLAVRETLAFPIDQCGPALSRLAELPGVAEGAIVSTCNRTELYAAGKTPDDQRLRHWLCDQRGLDAAGLAPHFYVYRDRDSIRHALRVAAGLDSMILGEPQILGQMKEAFRQAQAATTAGPLLTRLFEHSFAVAKSVRSETDIGANPVSVAYAGVSLARQIFAEFNETTAMLIGAGDTIELTARHLADAGVQRMIFANRSLDRAQALAERFTGYAIPLSDVAAHLAEADMVVTSTAAPNHVVSLANVRDSVRKRRRQPIFMLDLAVPRDIDPAAGSLEDVYLYSVDDLQGVIRDNLRSRHSAALVADGMIDERIDEFVAWMDSRRAVDTISQLRHRAEQQREAVLARARRMLAQDQSPDEVMQYLANTLTNKLMHEPTAALRRARGQEQQQLLEQARRLFDLPDEE</sequence>
<dbReference type="PROSITE" id="PS00747">
    <property type="entry name" value="GLUTR"/>
    <property type="match status" value="1"/>
</dbReference>
<comment type="pathway">
    <text evidence="1 8 9">Porphyrin-containing compound metabolism; protoporphyrin-IX biosynthesis; 5-aminolevulinate from L-glutamyl-tRNA(Glu): step 1/2.</text>
</comment>
<comment type="caution">
    <text evidence="13">The sequence shown here is derived from an EMBL/GenBank/DDBJ whole genome shotgun (WGS) entry which is preliminary data.</text>
</comment>
<feature type="domain" description="Glutamyl-tRNA reductase N-terminal" evidence="12">
    <location>
        <begin position="6"/>
        <end position="154"/>
    </location>
</feature>
<keyword evidence="6 8" id="KW-0627">Porphyrin biosynthesis</keyword>
<keyword evidence="4 8" id="KW-0521">NADP</keyword>
<gene>
    <name evidence="8 13" type="primary">hemA</name>
    <name evidence="13" type="ORF">RM531_13085</name>
</gene>
<dbReference type="InterPro" id="IPR036291">
    <property type="entry name" value="NAD(P)-bd_dom_sf"/>
</dbReference>
<comment type="miscellaneous">
    <text evidence="8">During catalysis, the active site Cys acts as a nucleophile attacking the alpha-carbonyl group of tRNA-bound glutamate with the formation of a thioester intermediate between enzyme and glutamate, and the concomitant release of tRNA(Glu). The thioester intermediate is finally reduced by direct hydride transfer from NADPH, to form the product GSA.</text>
</comment>
<organism evidence="13 14">
    <name type="scientific">Spectribacter acetivorans</name>
    <dbReference type="NCBI Taxonomy" id="3075603"/>
    <lineage>
        <taxon>Bacteria</taxon>
        <taxon>Pseudomonadati</taxon>
        <taxon>Pseudomonadota</taxon>
        <taxon>Gammaproteobacteria</taxon>
        <taxon>Salinisphaerales</taxon>
        <taxon>Salinisphaeraceae</taxon>
        <taxon>Spectribacter</taxon>
    </lineage>
</organism>
<dbReference type="Proteomes" id="UP001259982">
    <property type="component" value="Unassembled WGS sequence"/>
</dbReference>
<evidence type="ECO:0000256" key="3">
    <source>
        <dbReference type="ARBA" id="ARBA00012970"/>
    </source>
</evidence>
<evidence type="ECO:0000256" key="9">
    <source>
        <dbReference type="RuleBase" id="RU000584"/>
    </source>
</evidence>
<feature type="binding site" evidence="8">
    <location>
        <position position="118"/>
    </location>
    <ligand>
        <name>substrate</name>
    </ligand>
</feature>
<accession>A0ABU3BAA8</accession>
<dbReference type="PANTHER" id="PTHR43013:SF1">
    <property type="entry name" value="GLUTAMYL-TRNA REDUCTASE"/>
    <property type="match status" value="1"/>
</dbReference>
<evidence type="ECO:0000256" key="1">
    <source>
        <dbReference type="ARBA" id="ARBA00005059"/>
    </source>
</evidence>
<dbReference type="HAMAP" id="MF_00087">
    <property type="entry name" value="Glu_tRNA_reductase"/>
    <property type="match status" value="1"/>
</dbReference>
<dbReference type="CDD" id="cd05213">
    <property type="entry name" value="NAD_bind_Glutamyl_tRNA_reduct"/>
    <property type="match status" value="1"/>
</dbReference>
<dbReference type="RefSeq" id="WP_311659827.1">
    <property type="nucleotide sequence ID" value="NZ_JAVRHY010000014.1"/>
</dbReference>
<dbReference type="SUPFAM" id="SSF69075">
    <property type="entry name" value="Glutamyl tRNA-reductase dimerization domain"/>
    <property type="match status" value="1"/>
</dbReference>
<comment type="similarity">
    <text evidence="2 8 9">Belongs to the glutamyl-tRNA reductase family.</text>
</comment>
<protein>
    <recommendedName>
        <fullName evidence="3 8">Glutamyl-tRNA reductase</fullName>
        <shortName evidence="8">GluTR</shortName>
        <ecNumber evidence="3 8">1.2.1.70</ecNumber>
    </recommendedName>
</protein>
<feature type="binding site" evidence="8">
    <location>
        <position position="107"/>
    </location>
    <ligand>
        <name>substrate</name>
    </ligand>
</feature>
<feature type="domain" description="Quinate/shikimate 5-dehydrogenase/glutamyl-tRNA reductase" evidence="11">
    <location>
        <begin position="170"/>
        <end position="304"/>
    </location>
</feature>
<evidence type="ECO:0000256" key="4">
    <source>
        <dbReference type="ARBA" id="ARBA00022857"/>
    </source>
</evidence>
<dbReference type="NCBIfam" id="TIGR01035">
    <property type="entry name" value="hemA"/>
    <property type="match status" value="1"/>
</dbReference>
<evidence type="ECO:0000256" key="8">
    <source>
        <dbReference type="HAMAP-Rule" id="MF_00087"/>
    </source>
</evidence>
<dbReference type="InterPro" id="IPR036453">
    <property type="entry name" value="GluRdtase_dimer_dom_sf"/>
</dbReference>
<dbReference type="Pfam" id="PF01488">
    <property type="entry name" value="Shikimate_DH"/>
    <property type="match status" value="1"/>
</dbReference>
<dbReference type="InterPro" id="IPR006151">
    <property type="entry name" value="Shikm_DH/Glu-tRNA_Rdtase"/>
</dbReference>
<dbReference type="Pfam" id="PF00745">
    <property type="entry name" value="GlutR_dimer"/>
    <property type="match status" value="1"/>
</dbReference>
<dbReference type="InterPro" id="IPR015896">
    <property type="entry name" value="4pyrrol_synth_GluRdtase_dimer"/>
</dbReference>
<evidence type="ECO:0000256" key="2">
    <source>
        <dbReference type="ARBA" id="ARBA00005916"/>
    </source>
</evidence>
<dbReference type="InterPro" id="IPR015895">
    <property type="entry name" value="4pyrrol_synth_GluRdtase_N"/>
</dbReference>
<feature type="binding site" evidence="8">
    <location>
        <begin position="187"/>
        <end position="192"/>
    </location>
    <ligand>
        <name>NADP(+)</name>
        <dbReference type="ChEBI" id="CHEBI:58349"/>
    </ligand>
</feature>
<evidence type="ECO:0000259" key="10">
    <source>
        <dbReference type="Pfam" id="PF00745"/>
    </source>
</evidence>
<evidence type="ECO:0000313" key="13">
    <source>
        <dbReference type="EMBL" id="MDT0619407.1"/>
    </source>
</evidence>
<evidence type="ECO:0000259" key="11">
    <source>
        <dbReference type="Pfam" id="PF01488"/>
    </source>
</evidence>
<comment type="subunit">
    <text evidence="8">Homodimer.</text>
</comment>
<comment type="function">
    <text evidence="8">Catalyzes the NADPH-dependent reduction of glutamyl-tRNA(Glu) to glutamate 1-semialdehyde (GSA).</text>
</comment>
<dbReference type="InterPro" id="IPR000343">
    <property type="entry name" value="4pyrrol_synth_GluRdtase"/>
</dbReference>
<name>A0ABU3BAA8_9GAMM</name>
<feature type="domain" description="Tetrapyrrole biosynthesis glutamyl-tRNA reductase dimerisation" evidence="10">
    <location>
        <begin position="319"/>
        <end position="415"/>
    </location>
</feature>
<feature type="site" description="Important for activity" evidence="8">
    <location>
        <position position="97"/>
    </location>
</feature>
<feature type="active site" description="Nucleophile" evidence="8">
    <location>
        <position position="50"/>
    </location>
</feature>
<dbReference type="GO" id="GO:0008883">
    <property type="term" value="F:glutamyl-tRNA reductase activity"/>
    <property type="evidence" value="ECO:0007669"/>
    <property type="project" value="UniProtKB-EC"/>
</dbReference>
<comment type="catalytic activity">
    <reaction evidence="7 8 9">
        <text>(S)-4-amino-5-oxopentanoate + tRNA(Glu) + NADP(+) = L-glutamyl-tRNA(Glu) + NADPH + H(+)</text>
        <dbReference type="Rhea" id="RHEA:12344"/>
        <dbReference type="Rhea" id="RHEA-COMP:9663"/>
        <dbReference type="Rhea" id="RHEA-COMP:9680"/>
        <dbReference type="ChEBI" id="CHEBI:15378"/>
        <dbReference type="ChEBI" id="CHEBI:57501"/>
        <dbReference type="ChEBI" id="CHEBI:57783"/>
        <dbReference type="ChEBI" id="CHEBI:58349"/>
        <dbReference type="ChEBI" id="CHEBI:78442"/>
        <dbReference type="ChEBI" id="CHEBI:78520"/>
        <dbReference type="EC" id="1.2.1.70"/>
    </reaction>
</comment>
<evidence type="ECO:0000259" key="12">
    <source>
        <dbReference type="Pfam" id="PF05201"/>
    </source>
</evidence>
<dbReference type="EMBL" id="JAVRHY010000014">
    <property type="protein sequence ID" value="MDT0619407.1"/>
    <property type="molecule type" value="Genomic_DNA"/>
</dbReference>
<keyword evidence="14" id="KW-1185">Reference proteome</keyword>
<dbReference type="SUPFAM" id="SSF69742">
    <property type="entry name" value="Glutamyl tRNA-reductase catalytic, N-terminal domain"/>
    <property type="match status" value="1"/>
</dbReference>
<proteinExistence type="inferred from homology"/>
<reference evidence="13 14" key="1">
    <citation type="submission" date="2023-09" db="EMBL/GenBank/DDBJ databases">
        <authorList>
            <person name="Rey-Velasco X."/>
        </authorList>
    </citation>
    <scope>NUCLEOTIDE SEQUENCE [LARGE SCALE GENOMIC DNA]</scope>
    <source>
        <strain evidence="13 14">P385</strain>
    </source>
</reference>
<dbReference type="PANTHER" id="PTHR43013">
    <property type="entry name" value="GLUTAMYL-TRNA REDUCTASE"/>
    <property type="match status" value="1"/>
</dbReference>
<dbReference type="SUPFAM" id="SSF51735">
    <property type="entry name" value="NAD(P)-binding Rossmann-fold domains"/>
    <property type="match status" value="1"/>
</dbReference>
<comment type="domain">
    <text evidence="8">Possesses an unusual extended V-shaped dimeric structure with each monomer consisting of three distinct domains arranged along a curved 'spinal' alpha-helix. The N-terminal catalytic domain specifically recognizes the glutamate moiety of the substrate. The second domain is the NADPH-binding domain, and the third C-terminal domain is responsible for dimerization.</text>
</comment>